<gene>
    <name evidence="1" type="ORF">H310_13250</name>
</gene>
<name>A0A024TDY0_9STRA</name>
<proteinExistence type="predicted"/>
<organism evidence="1">
    <name type="scientific">Aphanomyces invadans</name>
    <dbReference type="NCBI Taxonomy" id="157072"/>
    <lineage>
        <taxon>Eukaryota</taxon>
        <taxon>Sar</taxon>
        <taxon>Stramenopiles</taxon>
        <taxon>Oomycota</taxon>
        <taxon>Saprolegniomycetes</taxon>
        <taxon>Saprolegniales</taxon>
        <taxon>Verrucalvaceae</taxon>
        <taxon>Aphanomyces</taxon>
    </lineage>
</organism>
<accession>A0A024TDY0</accession>
<dbReference type="VEuPathDB" id="FungiDB:H310_13250"/>
<dbReference type="AlphaFoldDB" id="A0A024TDY0"/>
<feature type="non-terminal residue" evidence="1">
    <location>
        <position position="1"/>
    </location>
</feature>
<protein>
    <submittedName>
        <fullName evidence="1">Uncharacterized protein</fullName>
    </submittedName>
</protein>
<sequence length="107" mass="11338">LGDGWRYNVDGEVSRGTLQGTSAVCGQRVVARVQHCRVFGLVTRADGATQKPRIARASVAVKEVHASMVVCSAVGLGARSPACIGVRNGWAGIHWIHSRLGRCRAST</sequence>
<dbReference type="EMBL" id="KI914000">
    <property type="protein sequence ID" value="ETV92350.1"/>
    <property type="molecule type" value="Genomic_DNA"/>
</dbReference>
<dbReference type="RefSeq" id="XP_008878901.1">
    <property type="nucleotide sequence ID" value="XM_008880679.1"/>
</dbReference>
<evidence type="ECO:0000313" key="1">
    <source>
        <dbReference type="EMBL" id="ETV92350.1"/>
    </source>
</evidence>
<reference evidence="1" key="1">
    <citation type="submission" date="2013-12" db="EMBL/GenBank/DDBJ databases">
        <title>The Genome Sequence of Aphanomyces invadans NJM9701.</title>
        <authorList>
            <consortium name="The Broad Institute Genomics Platform"/>
            <person name="Russ C."/>
            <person name="Tyler B."/>
            <person name="van West P."/>
            <person name="Dieguez-Uribeondo J."/>
            <person name="Young S.K."/>
            <person name="Zeng Q."/>
            <person name="Gargeya S."/>
            <person name="Fitzgerald M."/>
            <person name="Abouelleil A."/>
            <person name="Alvarado L."/>
            <person name="Chapman S.B."/>
            <person name="Gainer-Dewar J."/>
            <person name="Goldberg J."/>
            <person name="Griggs A."/>
            <person name="Gujja S."/>
            <person name="Hansen M."/>
            <person name="Howarth C."/>
            <person name="Imamovic A."/>
            <person name="Ireland A."/>
            <person name="Larimer J."/>
            <person name="McCowan C."/>
            <person name="Murphy C."/>
            <person name="Pearson M."/>
            <person name="Poon T.W."/>
            <person name="Priest M."/>
            <person name="Roberts A."/>
            <person name="Saif S."/>
            <person name="Shea T."/>
            <person name="Sykes S."/>
            <person name="Wortman J."/>
            <person name="Nusbaum C."/>
            <person name="Birren B."/>
        </authorList>
    </citation>
    <scope>NUCLEOTIDE SEQUENCE [LARGE SCALE GENOMIC DNA]</scope>
    <source>
        <strain evidence="1">NJM9701</strain>
    </source>
</reference>
<dbReference type="GeneID" id="20090300"/>